<dbReference type="EMBL" id="JBBWUH010000004">
    <property type="protein sequence ID" value="KAK8169317.1"/>
    <property type="molecule type" value="Genomic_DNA"/>
</dbReference>
<evidence type="ECO:0000313" key="9">
    <source>
        <dbReference type="EMBL" id="KAK8169317.1"/>
    </source>
</evidence>
<organism evidence="9 10">
    <name type="scientific">Phyllosticta citrichinensis</name>
    <dbReference type="NCBI Taxonomy" id="1130410"/>
    <lineage>
        <taxon>Eukaryota</taxon>
        <taxon>Fungi</taxon>
        <taxon>Dikarya</taxon>
        <taxon>Ascomycota</taxon>
        <taxon>Pezizomycotina</taxon>
        <taxon>Dothideomycetes</taxon>
        <taxon>Dothideomycetes incertae sedis</taxon>
        <taxon>Botryosphaeriales</taxon>
        <taxon>Phyllostictaceae</taxon>
        <taxon>Phyllosticta</taxon>
    </lineage>
</organism>
<evidence type="ECO:0000256" key="3">
    <source>
        <dbReference type="ARBA" id="ARBA00012180"/>
    </source>
</evidence>
<dbReference type="Pfam" id="PF00075">
    <property type="entry name" value="RNase_H"/>
    <property type="match status" value="1"/>
</dbReference>
<comment type="caution">
    <text evidence="9">The sequence shown here is derived from an EMBL/GenBank/DDBJ whole genome shotgun (WGS) entry which is preliminary data.</text>
</comment>
<evidence type="ECO:0000256" key="1">
    <source>
        <dbReference type="ARBA" id="ARBA00000077"/>
    </source>
</evidence>
<dbReference type="PANTHER" id="PTHR10642">
    <property type="entry name" value="RIBONUCLEASE H1"/>
    <property type="match status" value="1"/>
</dbReference>
<evidence type="ECO:0000259" key="8">
    <source>
        <dbReference type="PROSITE" id="PS50879"/>
    </source>
</evidence>
<gene>
    <name evidence="9" type="ORF">IWX90DRAFT_173137</name>
</gene>
<comment type="catalytic activity">
    <reaction evidence="1">
        <text>Endonucleolytic cleavage to 5'-phosphomonoester.</text>
        <dbReference type="EC" id="3.1.26.4"/>
    </reaction>
</comment>
<proteinExistence type="inferred from homology"/>
<dbReference type="InterPro" id="IPR050092">
    <property type="entry name" value="RNase_H"/>
</dbReference>
<dbReference type="InterPro" id="IPR036397">
    <property type="entry name" value="RNaseH_sf"/>
</dbReference>
<accession>A0ABR1XVL8</accession>
<dbReference type="InterPro" id="IPR012337">
    <property type="entry name" value="RNaseH-like_sf"/>
</dbReference>
<keyword evidence="10" id="KW-1185">Reference proteome</keyword>
<name>A0ABR1XVL8_9PEZI</name>
<evidence type="ECO:0000256" key="2">
    <source>
        <dbReference type="ARBA" id="ARBA00005300"/>
    </source>
</evidence>
<dbReference type="Proteomes" id="UP001456524">
    <property type="component" value="Unassembled WGS sequence"/>
</dbReference>
<dbReference type="Gene3D" id="3.30.420.10">
    <property type="entry name" value="Ribonuclease H-like superfamily/Ribonuclease H"/>
    <property type="match status" value="1"/>
</dbReference>
<keyword evidence="4" id="KW-0540">Nuclease</keyword>
<dbReference type="SUPFAM" id="SSF53098">
    <property type="entry name" value="Ribonuclease H-like"/>
    <property type="match status" value="1"/>
</dbReference>
<comment type="similarity">
    <text evidence="2">Belongs to the RNase H family.</text>
</comment>
<dbReference type="InterPro" id="IPR002156">
    <property type="entry name" value="RNaseH_domain"/>
</dbReference>
<feature type="domain" description="RNase H type-1" evidence="8">
    <location>
        <begin position="50"/>
        <end position="244"/>
    </location>
</feature>
<dbReference type="EC" id="3.1.26.4" evidence="3"/>
<reference evidence="9 10" key="1">
    <citation type="journal article" date="2022" name="G3 (Bethesda)">
        <title>Enemy or ally: a genomic approach to elucidate the lifestyle of Phyllosticta citrichinaensis.</title>
        <authorList>
            <person name="Buijs V.A."/>
            <person name="Groenewald J.Z."/>
            <person name="Haridas S."/>
            <person name="LaButti K.M."/>
            <person name="Lipzen A."/>
            <person name="Martin F.M."/>
            <person name="Barry K."/>
            <person name="Grigoriev I.V."/>
            <person name="Crous P.W."/>
            <person name="Seidl M.F."/>
        </authorList>
    </citation>
    <scope>NUCLEOTIDE SEQUENCE [LARGE SCALE GENOMIC DNA]</scope>
    <source>
        <strain evidence="9 10">CBS 129764</strain>
    </source>
</reference>
<keyword evidence="7" id="KW-0378">Hydrolase</keyword>
<dbReference type="PANTHER" id="PTHR10642:SF26">
    <property type="entry name" value="RIBONUCLEASE H1"/>
    <property type="match status" value="1"/>
</dbReference>
<keyword evidence="5" id="KW-0479">Metal-binding</keyword>
<evidence type="ECO:0000256" key="6">
    <source>
        <dbReference type="ARBA" id="ARBA00022759"/>
    </source>
</evidence>
<protein>
    <recommendedName>
        <fullName evidence="3">ribonuclease H</fullName>
        <ecNumber evidence="3">3.1.26.4</ecNumber>
    </recommendedName>
</protein>
<evidence type="ECO:0000256" key="5">
    <source>
        <dbReference type="ARBA" id="ARBA00022723"/>
    </source>
</evidence>
<keyword evidence="6" id="KW-0255">Endonuclease</keyword>
<dbReference type="PROSITE" id="PS50879">
    <property type="entry name" value="RNASE_H_1"/>
    <property type="match status" value="1"/>
</dbReference>
<sequence length="249" mass="27638">MNAEQEHTKDRHLWTTERLGALEFEKNIRTCPKTGLFFINNFLFDRESLSHNYPVIFTNGSCLDNGRRNPRAGFGIAAGTCSSRQIVMPLSDRPSHPDIRTNQRAELFGAIIGLYPGVNLLADWLEELPDRGYAKTSVVIATDSESVVNGITELLPKSKADNYTTSTGDLPRNLDLILELEERVVVCETRQSTNIRFLLVPQGANWLACGLSNSAAAMDIPRHSAGGHIWEQERKIALAQSTALQRAFG</sequence>
<evidence type="ECO:0000313" key="10">
    <source>
        <dbReference type="Proteomes" id="UP001456524"/>
    </source>
</evidence>
<evidence type="ECO:0000256" key="4">
    <source>
        <dbReference type="ARBA" id="ARBA00022722"/>
    </source>
</evidence>
<evidence type="ECO:0000256" key="7">
    <source>
        <dbReference type="ARBA" id="ARBA00022801"/>
    </source>
</evidence>